<proteinExistence type="predicted"/>
<keyword evidence="7" id="KW-1185">Reference proteome</keyword>
<dbReference type="EMBL" id="JAKNCT010000001">
    <property type="protein sequence ID" value="MCG5030122.1"/>
    <property type="molecule type" value="Genomic_DNA"/>
</dbReference>
<gene>
    <name evidence="6" type="ORF">MAF45_01455</name>
</gene>
<sequence length="258" mass="28058">MPASKNNRRRTSRRRPTSGPLAGRIRKALAAAVIAAACFAAGTQFSGTSVERLSGALQTGVSAAGRVLGLSSFHSQASAPDPASGGAEARSLSGKVVRVADGDTITLSAPGGTFRVRFLGIDAPEHDQQGGQESHLHLVSMVMGRTVTVRYRTTDQYGRIVGKVLADGRDVNLEQLRSGNAWFYRAYANSVFPEDRMPYQKAEREACQARLGLWKDPNPTPPWDFRRNRGKSKLSDFSERAAAPQPEKGFLQRLKEKF</sequence>
<evidence type="ECO:0000256" key="1">
    <source>
        <dbReference type="ARBA" id="ARBA00022722"/>
    </source>
</evidence>
<dbReference type="PROSITE" id="PS50830">
    <property type="entry name" value="TNASE_3"/>
    <property type="match status" value="1"/>
</dbReference>
<dbReference type="InterPro" id="IPR016071">
    <property type="entry name" value="Staphylococal_nuclease_OB-fold"/>
</dbReference>
<dbReference type="Proteomes" id="UP001297600">
    <property type="component" value="Unassembled WGS sequence"/>
</dbReference>
<evidence type="ECO:0000256" key="3">
    <source>
        <dbReference type="ARBA" id="ARBA00022801"/>
    </source>
</evidence>
<protein>
    <submittedName>
        <fullName evidence="6">Thermonuclease family protein</fullName>
    </submittedName>
</protein>
<evidence type="ECO:0000256" key="2">
    <source>
        <dbReference type="ARBA" id="ARBA00022759"/>
    </source>
</evidence>
<feature type="region of interest" description="Disordered" evidence="4">
    <location>
        <begin position="1"/>
        <end position="21"/>
    </location>
</feature>
<evidence type="ECO:0000313" key="6">
    <source>
        <dbReference type="EMBL" id="MCG5030122.1"/>
    </source>
</evidence>
<feature type="compositionally biased region" description="Basic residues" evidence="4">
    <location>
        <begin position="1"/>
        <end position="16"/>
    </location>
</feature>
<keyword evidence="2" id="KW-0255">Endonuclease</keyword>
<comment type="caution">
    <text evidence="6">The sequence shown here is derived from an EMBL/GenBank/DDBJ whole genome shotgun (WGS) entry which is preliminary data.</text>
</comment>
<evidence type="ECO:0000313" key="7">
    <source>
        <dbReference type="Proteomes" id="UP001297600"/>
    </source>
</evidence>
<feature type="domain" description="TNase-like" evidence="5">
    <location>
        <begin position="90"/>
        <end position="216"/>
    </location>
</feature>
<keyword evidence="3" id="KW-0378">Hydrolase</keyword>
<accession>A0ABS9MNK4</accession>
<organism evidence="6 7">
    <name type="scientific">Mesosutterella porci</name>
    <dbReference type="NCBI Taxonomy" id="2915351"/>
    <lineage>
        <taxon>Bacteria</taxon>
        <taxon>Pseudomonadati</taxon>
        <taxon>Pseudomonadota</taxon>
        <taxon>Betaproteobacteria</taxon>
        <taxon>Burkholderiales</taxon>
        <taxon>Sutterellaceae</taxon>
        <taxon>Mesosutterella</taxon>
    </lineage>
</organism>
<dbReference type="SUPFAM" id="SSF50199">
    <property type="entry name" value="Staphylococcal nuclease"/>
    <property type="match status" value="1"/>
</dbReference>
<dbReference type="InterPro" id="IPR035437">
    <property type="entry name" value="SNase_OB-fold_sf"/>
</dbReference>
<evidence type="ECO:0000259" key="5">
    <source>
        <dbReference type="PROSITE" id="PS50830"/>
    </source>
</evidence>
<dbReference type="RefSeq" id="WP_237977774.1">
    <property type="nucleotide sequence ID" value="NZ_JAKNCT010000001.1"/>
</dbReference>
<reference evidence="6 7" key="1">
    <citation type="submission" date="2022-02" db="EMBL/GenBank/DDBJ databases">
        <title>Mesosutterella porci, a novel member of the family Sutterellaceae from pig feces.</title>
        <authorList>
            <person name="Wylensek D."/>
            <person name="Clavel T."/>
        </authorList>
    </citation>
    <scope>NUCLEOTIDE SEQUENCE [LARGE SCALE GENOMIC DNA]</scope>
    <source>
        <strain evidence="7">oilRF-744-wt-GAM-9</strain>
    </source>
</reference>
<feature type="region of interest" description="Disordered" evidence="4">
    <location>
        <begin position="215"/>
        <end position="258"/>
    </location>
</feature>
<dbReference type="PANTHER" id="PTHR12302:SF3">
    <property type="entry name" value="SERINE_THREONINE-PROTEIN KINASE 31"/>
    <property type="match status" value="1"/>
</dbReference>
<evidence type="ECO:0000256" key="4">
    <source>
        <dbReference type="SAM" id="MobiDB-lite"/>
    </source>
</evidence>
<keyword evidence="1" id="KW-0540">Nuclease</keyword>
<dbReference type="Pfam" id="PF00565">
    <property type="entry name" value="SNase"/>
    <property type="match status" value="1"/>
</dbReference>
<name>A0ABS9MNK4_9BURK</name>
<dbReference type="Gene3D" id="2.40.50.90">
    <property type="match status" value="1"/>
</dbReference>
<dbReference type="PANTHER" id="PTHR12302">
    <property type="entry name" value="EBNA2 BINDING PROTEIN P100"/>
    <property type="match status" value="1"/>
</dbReference>
<dbReference type="SMART" id="SM00318">
    <property type="entry name" value="SNc"/>
    <property type="match status" value="1"/>
</dbReference>